<dbReference type="GO" id="GO:0004857">
    <property type="term" value="F:enzyme inhibitor activity"/>
    <property type="evidence" value="ECO:0007669"/>
    <property type="project" value="InterPro"/>
</dbReference>
<keyword evidence="7" id="KW-1015">Disulfide bond</keyword>
<evidence type="ECO:0000256" key="3">
    <source>
        <dbReference type="ARBA" id="ARBA00007786"/>
    </source>
</evidence>
<comment type="pathway">
    <text evidence="1 12">Glycan metabolism; pectin degradation; 2-dehydro-3-deoxy-D-gluconate from pectin: step 1/5.</text>
</comment>
<dbReference type="GO" id="GO:0045490">
    <property type="term" value="P:pectin catabolic process"/>
    <property type="evidence" value="ECO:0007669"/>
    <property type="project" value="UniProtKB-UniRule"/>
</dbReference>
<dbReference type="PROSITE" id="PS00503">
    <property type="entry name" value="PECTINESTERASE_2"/>
    <property type="match status" value="1"/>
</dbReference>
<dbReference type="SUPFAM" id="SSF51126">
    <property type="entry name" value="Pectin lyase-like"/>
    <property type="match status" value="1"/>
</dbReference>
<dbReference type="EC" id="3.1.1.11" evidence="4 12"/>
<feature type="active site" evidence="11">
    <location>
        <position position="419"/>
    </location>
</feature>
<keyword evidence="13" id="KW-1133">Transmembrane helix</keyword>
<evidence type="ECO:0000259" key="14">
    <source>
        <dbReference type="SMART" id="SM00856"/>
    </source>
</evidence>
<organism evidence="15 16">
    <name type="scientific">Dioscorea cayennensis subsp. rotundata</name>
    <name type="common">White Guinea yam</name>
    <name type="synonym">Dioscorea rotundata</name>
    <dbReference type="NCBI Taxonomy" id="55577"/>
    <lineage>
        <taxon>Eukaryota</taxon>
        <taxon>Viridiplantae</taxon>
        <taxon>Streptophyta</taxon>
        <taxon>Embryophyta</taxon>
        <taxon>Tracheophyta</taxon>
        <taxon>Spermatophyta</taxon>
        <taxon>Magnoliopsida</taxon>
        <taxon>Liliopsida</taxon>
        <taxon>Dioscoreales</taxon>
        <taxon>Dioscoreaceae</taxon>
        <taxon>Dioscorea</taxon>
    </lineage>
</organism>
<evidence type="ECO:0000256" key="8">
    <source>
        <dbReference type="ARBA" id="ARBA00023180"/>
    </source>
</evidence>
<dbReference type="CDD" id="cd15798">
    <property type="entry name" value="PMEI-like_3"/>
    <property type="match status" value="1"/>
</dbReference>
<evidence type="ECO:0000256" key="4">
    <source>
        <dbReference type="ARBA" id="ARBA00013229"/>
    </source>
</evidence>
<gene>
    <name evidence="16" type="primary">LOC120282143</name>
</gene>
<comment type="similarity">
    <text evidence="3">In the C-terminal section; belongs to the pectinesterase family.</text>
</comment>
<proteinExistence type="inferred from homology"/>
<evidence type="ECO:0000256" key="13">
    <source>
        <dbReference type="SAM" id="Phobius"/>
    </source>
</evidence>
<evidence type="ECO:0000256" key="10">
    <source>
        <dbReference type="ARBA" id="ARBA00057335"/>
    </source>
</evidence>
<evidence type="ECO:0000256" key="11">
    <source>
        <dbReference type="PROSITE-ProRule" id="PRU10040"/>
    </source>
</evidence>
<feature type="transmembrane region" description="Helical" evidence="13">
    <location>
        <begin position="31"/>
        <end position="51"/>
    </location>
</feature>
<dbReference type="InterPro" id="IPR011050">
    <property type="entry name" value="Pectin_lyase_fold/virulence"/>
</dbReference>
<dbReference type="GO" id="GO:0042545">
    <property type="term" value="P:cell wall modification"/>
    <property type="evidence" value="ECO:0007669"/>
    <property type="project" value="UniProtKB-UniRule"/>
</dbReference>
<dbReference type="FunFam" id="1.20.140.40:FF:000001">
    <property type="entry name" value="Pectinesterase"/>
    <property type="match status" value="1"/>
</dbReference>
<sequence>MTQSAGKFYGKVDELEEAIYSETRRKTRKRLSIIGISTLILIAIIVIAVVATNHGSSEDNPNPNTSSESLSKSIKAICDATLYPSSCLSTLSPMINSTTALLDPTKLFLFSVKAAMSEISKASKALKELAQKVAVDKMSLAAFKDCNELIDLAIEHLNDSLSTPDISSGDVVNDLKTWLSGSITDQQTCIDGFSNSNVELKTSVLNTMKNSTELTSNSLAILSEISNFIGSIKLRRLMSNSEDTDWSPSWLSSNDRRLLQSSTDPRKKADIVVAKDRSSKYKTIKAALKAVPEKSKKRFIIYIKKGLYIENVNIETNKWNLFMVGDGKNATIVSGSLNFIDGTSTFQSATFAVFGKGFMASDIGFKNTAGPQKHQAVAMMSHADQSVFYRCSFDAYQDTLYVHSLRQFYRECDVYGTVDFIFGNAAVVLQNCNILPKRPMAGQQDTITAQGKVDPNQNTGIVFHNCTVWPSENLTSVGVYLGRPWKPYSTTLFIKSMLASFIDPSGWLPWSGNSAPDTIFYAEYQNSGAGSSTKKRVKWKGLRSILNAKQVAKFSVGSFIGGDKWLPNTGVPYKSGL</sequence>
<dbReference type="InterPro" id="IPR035513">
    <property type="entry name" value="Invertase/methylesterase_inhib"/>
</dbReference>
<dbReference type="AlphaFoldDB" id="A0AB40CXN4"/>
<protein>
    <recommendedName>
        <fullName evidence="4 12">Pectinesterase</fullName>
        <ecNumber evidence="4 12">3.1.1.11</ecNumber>
    </recommendedName>
</protein>
<dbReference type="FunFam" id="2.160.20.10:FF:000001">
    <property type="entry name" value="Pectinesterase"/>
    <property type="match status" value="1"/>
</dbReference>
<evidence type="ECO:0000313" key="16">
    <source>
        <dbReference type="RefSeq" id="XP_039144829.1"/>
    </source>
</evidence>
<keyword evidence="15" id="KW-1185">Reference proteome</keyword>
<comment type="catalytic activity">
    <reaction evidence="9 12">
        <text>[(1-&gt;4)-alpha-D-galacturonosyl methyl ester](n) + n H2O = [(1-&gt;4)-alpha-D-galacturonosyl](n) + n methanol + n H(+)</text>
        <dbReference type="Rhea" id="RHEA:22380"/>
        <dbReference type="Rhea" id="RHEA-COMP:14570"/>
        <dbReference type="Rhea" id="RHEA-COMP:14573"/>
        <dbReference type="ChEBI" id="CHEBI:15377"/>
        <dbReference type="ChEBI" id="CHEBI:15378"/>
        <dbReference type="ChEBI" id="CHEBI:17790"/>
        <dbReference type="ChEBI" id="CHEBI:140522"/>
        <dbReference type="ChEBI" id="CHEBI:140523"/>
        <dbReference type="EC" id="3.1.1.11"/>
    </reaction>
</comment>
<dbReference type="SMART" id="SM00856">
    <property type="entry name" value="PMEI"/>
    <property type="match status" value="1"/>
</dbReference>
<evidence type="ECO:0000256" key="2">
    <source>
        <dbReference type="ARBA" id="ARBA00006027"/>
    </source>
</evidence>
<dbReference type="Gene3D" id="1.20.140.40">
    <property type="entry name" value="Invertase/pectin methylesterase inhibitor family protein"/>
    <property type="match status" value="1"/>
</dbReference>
<name>A0AB40CXN4_DIOCR</name>
<dbReference type="PANTHER" id="PTHR31707">
    <property type="entry name" value="PECTINESTERASE"/>
    <property type="match status" value="1"/>
</dbReference>
<dbReference type="InterPro" id="IPR006501">
    <property type="entry name" value="Pectinesterase_inhib_dom"/>
</dbReference>
<evidence type="ECO:0000256" key="5">
    <source>
        <dbReference type="ARBA" id="ARBA00022801"/>
    </source>
</evidence>
<dbReference type="InterPro" id="IPR033131">
    <property type="entry name" value="Pectinesterase_Asp_AS"/>
</dbReference>
<keyword evidence="6 12" id="KW-0063">Aspartyl esterase</keyword>
<evidence type="ECO:0000256" key="12">
    <source>
        <dbReference type="RuleBase" id="RU000589"/>
    </source>
</evidence>
<comment type="similarity">
    <text evidence="2">In the N-terminal section; belongs to the PMEI family.</text>
</comment>
<evidence type="ECO:0000256" key="7">
    <source>
        <dbReference type="ARBA" id="ARBA00023157"/>
    </source>
</evidence>
<evidence type="ECO:0000256" key="9">
    <source>
        <dbReference type="ARBA" id="ARBA00047928"/>
    </source>
</evidence>
<evidence type="ECO:0000256" key="6">
    <source>
        <dbReference type="ARBA" id="ARBA00023085"/>
    </source>
</evidence>
<evidence type="ECO:0000313" key="15">
    <source>
        <dbReference type="Proteomes" id="UP001515500"/>
    </source>
</evidence>
<dbReference type="InterPro" id="IPR012334">
    <property type="entry name" value="Pectin_lyas_fold"/>
</dbReference>
<dbReference type="Gene3D" id="2.160.20.10">
    <property type="entry name" value="Single-stranded right-handed beta-helix, Pectin lyase-like"/>
    <property type="match status" value="1"/>
</dbReference>
<dbReference type="GeneID" id="120282143"/>
<dbReference type="RefSeq" id="XP_039144829.1">
    <property type="nucleotide sequence ID" value="XM_039288895.1"/>
</dbReference>
<accession>A0AB40CXN4</accession>
<dbReference type="NCBIfam" id="TIGR01614">
    <property type="entry name" value="PME_inhib"/>
    <property type="match status" value="1"/>
</dbReference>
<dbReference type="InterPro" id="IPR000070">
    <property type="entry name" value="Pectinesterase_cat"/>
</dbReference>
<dbReference type="Pfam" id="PF01095">
    <property type="entry name" value="Pectinesterase"/>
    <property type="match status" value="1"/>
</dbReference>
<feature type="domain" description="Pectinesterase inhibitor" evidence="14">
    <location>
        <begin position="69"/>
        <end position="221"/>
    </location>
</feature>
<keyword evidence="13" id="KW-0812">Transmembrane</keyword>
<reference evidence="16" key="1">
    <citation type="submission" date="2025-08" db="UniProtKB">
        <authorList>
            <consortium name="RefSeq"/>
        </authorList>
    </citation>
    <scope>IDENTIFICATION</scope>
</reference>
<comment type="function">
    <text evidence="10">Acts in the modification of cell walls via demethylesterification of cell wall pectin.</text>
</comment>
<dbReference type="SUPFAM" id="SSF101148">
    <property type="entry name" value="Plant invertase/pectin methylesterase inhibitor"/>
    <property type="match status" value="1"/>
</dbReference>
<dbReference type="Pfam" id="PF04043">
    <property type="entry name" value="PMEI"/>
    <property type="match status" value="1"/>
</dbReference>
<keyword evidence="5 12" id="KW-0378">Hydrolase</keyword>
<keyword evidence="8" id="KW-0325">Glycoprotein</keyword>
<keyword evidence="13" id="KW-0472">Membrane</keyword>
<dbReference type="Proteomes" id="UP001515500">
    <property type="component" value="Chromosome 18"/>
</dbReference>
<dbReference type="GO" id="GO:0030599">
    <property type="term" value="F:pectinesterase activity"/>
    <property type="evidence" value="ECO:0007669"/>
    <property type="project" value="UniProtKB-UniRule"/>
</dbReference>
<evidence type="ECO:0000256" key="1">
    <source>
        <dbReference type="ARBA" id="ARBA00005184"/>
    </source>
</evidence>